<dbReference type="InterPro" id="IPR011989">
    <property type="entry name" value="ARM-like"/>
</dbReference>
<evidence type="ECO:0000256" key="5">
    <source>
        <dbReference type="ARBA" id="ARBA00022777"/>
    </source>
</evidence>
<keyword evidence="4" id="KW-0863">Zinc-finger</keyword>
<feature type="compositionally biased region" description="Basic and acidic residues" evidence="8">
    <location>
        <begin position="844"/>
        <end position="858"/>
    </location>
</feature>
<dbReference type="InterPro" id="IPR001841">
    <property type="entry name" value="Znf_RING"/>
</dbReference>
<dbReference type="Gene3D" id="3.30.40.10">
    <property type="entry name" value="Zinc/RING finger domain, C3HC4 (zinc finger)"/>
    <property type="match status" value="1"/>
</dbReference>
<feature type="region of interest" description="Disordered" evidence="8">
    <location>
        <begin position="378"/>
        <end position="413"/>
    </location>
</feature>
<dbReference type="SMART" id="SM00220">
    <property type="entry name" value="S_TKc"/>
    <property type="match status" value="1"/>
</dbReference>
<dbReference type="PROSITE" id="PS50966">
    <property type="entry name" value="ZF_SWIM"/>
    <property type="match status" value="1"/>
</dbReference>
<evidence type="ECO:0000256" key="2">
    <source>
        <dbReference type="ARBA" id="ARBA00022679"/>
    </source>
</evidence>
<feature type="compositionally biased region" description="Basic and acidic residues" evidence="8">
    <location>
        <begin position="1"/>
        <end position="19"/>
    </location>
</feature>
<evidence type="ECO:0000256" key="6">
    <source>
        <dbReference type="ARBA" id="ARBA00022833"/>
    </source>
</evidence>
<accession>A0A8J1U6U5</accession>
<evidence type="ECO:0000256" key="3">
    <source>
        <dbReference type="ARBA" id="ARBA00022741"/>
    </source>
</evidence>
<feature type="compositionally biased region" description="Basic and acidic residues" evidence="8">
    <location>
        <begin position="80"/>
        <end position="102"/>
    </location>
</feature>
<protein>
    <submittedName>
        <fullName evidence="9">Uncharacterized protein</fullName>
    </submittedName>
</protein>
<evidence type="ECO:0000313" key="10">
    <source>
        <dbReference type="Proteomes" id="UP000749559"/>
    </source>
</evidence>
<feature type="compositionally biased region" description="Polar residues" evidence="8">
    <location>
        <begin position="112"/>
        <end position="137"/>
    </location>
</feature>
<evidence type="ECO:0000313" key="9">
    <source>
        <dbReference type="EMBL" id="CAH1795278.1"/>
    </source>
</evidence>
<sequence>MDMAEVKHPEVKLRVKPPSDEDEDEAEDKKEKRKSVQNLIETFSRHNGMEESEGATSEHQTLQKQNKSKRMIPVRRKKSGRLDDSHIRERLKQNKDGGERRRSGPLVARASGGNNSTSSLIGRLSSQKNESAFTRQVVNRPLSPVIPPRTVKLSPSNSFNTKPPSPSGRRTPSPNSVLDATSMTPDAIQKRVEKVRKARLYLLQQMGPNSFLIGGDSPDHKFRVIIGEQTCSCGKAHCVHVLFVMLRVFQIEESDPCLWRVKLKNYEVETLFTNFHQKRRQQKTKKQKRIAKDKLVQSCDTPDSSAAADTSVKDVEEQCPICLNDMLEGESLVKCEHGCQNQLHQHCISIWFEECRRQWEQLICPLCRMRWDQDSTTPVERQRSLSDPVPPTEVPPNTQASSPSPSETRLPYAEPVPDEHQTIAQEWIPFLGENLVSCIFSRNWAIRETALEHLIQDVRHLFMHHETGGSLEEGRVEGTLRTVCQVLVMTCGDPVYRVYVAALRTLRTLLLFTSCKSQDDLEHLRELITPVVHTILIKCGDGNRRTAQLSMSTLAELAKGNQGELAVGRELPTIGHAELGSVKYVTECILQEYDRLAVSWQWLLGRICMLDRLLEDYPEAFTLKQMDSYQDNPPENSDLLTSVLRFSVNAVDHVHTRIGKLARRVVIIAGRMSVSFPSVLSQLLRMLDDLHPSLRQRLRRRLLSHDDCQASYFSFDRDSCSDSTQTTIGGVTVGESNTDEKATPNELIIETNADSPAQSEHSDSITNAETVQVLYAPPNSPRQKSSPNRAPTNSPASSSSSSIVPLSSSGPITPPSTPHHAPVVVPHNTPRTKPPPSGQWISPIDKHENKDPKADTSKLDKKHYMDICVIDTETGCCQTHGHNCCHSNNTAPGLQHGDPTCEACGFTTPERGQAVRGDITEDLSDLTMSPCTPEDRLVSFKSEIARSPRKRSSVVNPPGLTDHAELSEEMCPCKEEMQAEEDLALVKALESSLHQTPLPNVPGLTDNEETPVIIQNEDGSLRDRYVEDEHWVRGPVLGTGAFSTCYQARDIKTGVLMAVKQISFCRNSASEQQKVIDAIETEIHMMVKLSHPNIVRIMGATKQSCHFNMFVEWMPGGSIAYLLDRYGAFSEAVTVRYIRQVLRGLAVLHDNHILHRDLKGANLLVDSTGQNLRIADFGAAARLASQSTGAGEFQGQLLGTIAFMAPEVLRGESYGRSCDIWGVGCCIIEMVTTKPPWGASDLSNHLALIFKIASSTSFPPVPENISPPVKDVLLRCLEQKRDERPQAKDLLQHPLFTQVYPT</sequence>
<dbReference type="InterPro" id="IPR007527">
    <property type="entry name" value="Znf_SWIM"/>
</dbReference>
<dbReference type="OrthoDB" id="275301at2759"/>
<keyword evidence="5" id="KW-0418">Kinase</keyword>
<dbReference type="Gene3D" id="1.25.10.10">
    <property type="entry name" value="Leucine-rich Repeat Variant"/>
    <property type="match status" value="1"/>
</dbReference>
<dbReference type="EMBL" id="CAIIXF020000009">
    <property type="protein sequence ID" value="CAH1795278.1"/>
    <property type="molecule type" value="Genomic_DNA"/>
</dbReference>
<feature type="region of interest" description="Disordered" evidence="8">
    <location>
        <begin position="1"/>
        <end position="184"/>
    </location>
</feature>
<keyword evidence="6" id="KW-0862">Zinc</keyword>
<evidence type="ECO:0000256" key="4">
    <source>
        <dbReference type="ARBA" id="ARBA00022771"/>
    </source>
</evidence>
<dbReference type="PROSITE" id="PS00108">
    <property type="entry name" value="PROTEIN_KINASE_ST"/>
    <property type="match status" value="1"/>
</dbReference>
<feature type="region of interest" description="Disordered" evidence="8">
    <location>
        <begin position="777"/>
        <end position="858"/>
    </location>
</feature>
<dbReference type="Pfam" id="PF21040">
    <property type="entry name" value="CEP104-like_TOG"/>
    <property type="match status" value="1"/>
</dbReference>
<feature type="compositionally biased region" description="Polar residues" evidence="8">
    <location>
        <begin position="54"/>
        <end position="65"/>
    </location>
</feature>
<dbReference type="SUPFAM" id="SSF48371">
    <property type="entry name" value="ARM repeat"/>
    <property type="match status" value="1"/>
</dbReference>
<dbReference type="GO" id="GO:0035556">
    <property type="term" value="P:intracellular signal transduction"/>
    <property type="evidence" value="ECO:0007669"/>
    <property type="project" value="UniProtKB-ARBA"/>
</dbReference>
<proteinExistence type="predicted"/>
<dbReference type="PANTHER" id="PTHR11584">
    <property type="entry name" value="SERINE/THREONINE PROTEIN KINASE"/>
    <property type="match status" value="1"/>
</dbReference>
<dbReference type="SUPFAM" id="SSF57850">
    <property type="entry name" value="RING/U-box"/>
    <property type="match status" value="1"/>
</dbReference>
<keyword evidence="3" id="KW-0547">Nucleotide-binding</keyword>
<dbReference type="Gene3D" id="1.10.510.10">
    <property type="entry name" value="Transferase(Phosphotransferase) domain 1"/>
    <property type="match status" value="1"/>
</dbReference>
<dbReference type="InterPro" id="IPR016024">
    <property type="entry name" value="ARM-type_fold"/>
</dbReference>
<organism evidence="9 10">
    <name type="scientific">Owenia fusiformis</name>
    <name type="common">Polychaete worm</name>
    <dbReference type="NCBI Taxonomy" id="6347"/>
    <lineage>
        <taxon>Eukaryota</taxon>
        <taxon>Metazoa</taxon>
        <taxon>Spiralia</taxon>
        <taxon>Lophotrochozoa</taxon>
        <taxon>Annelida</taxon>
        <taxon>Polychaeta</taxon>
        <taxon>Sedentaria</taxon>
        <taxon>Canalipalpata</taxon>
        <taxon>Sabellida</taxon>
        <taxon>Oweniida</taxon>
        <taxon>Oweniidae</taxon>
        <taxon>Owenia</taxon>
    </lineage>
</organism>
<dbReference type="GO" id="GO:0004674">
    <property type="term" value="F:protein serine/threonine kinase activity"/>
    <property type="evidence" value="ECO:0007669"/>
    <property type="project" value="UniProtKB-KW"/>
</dbReference>
<keyword evidence="7" id="KW-0067">ATP-binding</keyword>
<dbReference type="PROSITE" id="PS00107">
    <property type="entry name" value="PROTEIN_KINASE_ATP"/>
    <property type="match status" value="1"/>
</dbReference>
<evidence type="ECO:0000256" key="8">
    <source>
        <dbReference type="SAM" id="MobiDB-lite"/>
    </source>
</evidence>
<feature type="compositionally biased region" description="Low complexity" evidence="8">
    <location>
        <begin position="785"/>
        <end position="811"/>
    </location>
</feature>
<dbReference type="InterPro" id="IPR013083">
    <property type="entry name" value="Znf_RING/FYVE/PHD"/>
</dbReference>
<keyword evidence="2" id="KW-0808">Transferase</keyword>
<feature type="region of interest" description="Disordered" evidence="8">
    <location>
        <begin position="942"/>
        <end position="963"/>
    </location>
</feature>
<evidence type="ECO:0000256" key="1">
    <source>
        <dbReference type="ARBA" id="ARBA00022527"/>
    </source>
</evidence>
<keyword evidence="4" id="KW-0479">Metal-binding</keyword>
<dbReference type="PROSITE" id="PS50011">
    <property type="entry name" value="PROTEIN_KINASE_DOM"/>
    <property type="match status" value="1"/>
</dbReference>
<reference evidence="9" key="1">
    <citation type="submission" date="2022-03" db="EMBL/GenBank/DDBJ databases">
        <authorList>
            <person name="Martin C."/>
        </authorList>
    </citation>
    <scope>NUCLEOTIDE SEQUENCE</scope>
</reference>
<feature type="compositionally biased region" description="Basic residues" evidence="8">
    <location>
        <begin position="66"/>
        <end position="79"/>
    </location>
</feature>
<feature type="compositionally biased region" description="Polar residues" evidence="8">
    <location>
        <begin position="153"/>
        <end position="162"/>
    </location>
</feature>
<keyword evidence="1" id="KW-0723">Serine/threonine-protein kinase</keyword>
<dbReference type="InterPro" id="IPR011009">
    <property type="entry name" value="Kinase-like_dom_sf"/>
</dbReference>
<feature type="compositionally biased region" description="Polar residues" evidence="8">
    <location>
        <begin position="395"/>
        <end position="407"/>
    </location>
</feature>
<dbReference type="CDD" id="cd06630">
    <property type="entry name" value="STKc_MEKK1"/>
    <property type="match status" value="1"/>
</dbReference>
<keyword evidence="10" id="KW-1185">Reference proteome</keyword>
<evidence type="ECO:0000256" key="7">
    <source>
        <dbReference type="ARBA" id="ARBA00022840"/>
    </source>
</evidence>
<dbReference type="GO" id="GO:0008270">
    <property type="term" value="F:zinc ion binding"/>
    <property type="evidence" value="ECO:0007669"/>
    <property type="project" value="UniProtKB-KW"/>
</dbReference>
<dbReference type="PROSITE" id="PS50089">
    <property type="entry name" value="ZF_RING_2"/>
    <property type="match status" value="1"/>
</dbReference>
<dbReference type="FunFam" id="1.10.510.10:FF:000286">
    <property type="entry name" value="Mitogen-activated protein kinase kinase kinase 1 (Predicted)"/>
    <property type="match status" value="1"/>
</dbReference>
<gene>
    <name evidence="9" type="ORF">OFUS_LOCUS19842</name>
</gene>
<dbReference type="GO" id="GO:0005524">
    <property type="term" value="F:ATP binding"/>
    <property type="evidence" value="ECO:0007669"/>
    <property type="project" value="UniProtKB-UniRule"/>
</dbReference>
<dbReference type="Pfam" id="PF00069">
    <property type="entry name" value="Pkinase"/>
    <property type="match status" value="1"/>
</dbReference>
<comment type="caution">
    <text evidence="9">The sequence shown here is derived from an EMBL/GenBank/DDBJ whole genome shotgun (WGS) entry which is preliminary data.</text>
</comment>
<dbReference type="CDD" id="cd16494">
    <property type="entry name" value="RING-CH-C4HC3_ZSWM2"/>
    <property type="match status" value="1"/>
</dbReference>
<feature type="region of interest" description="Disordered" evidence="8">
    <location>
        <begin position="718"/>
        <end position="743"/>
    </location>
</feature>
<dbReference type="InterPro" id="IPR017441">
    <property type="entry name" value="Protein_kinase_ATP_BS"/>
</dbReference>
<feature type="compositionally biased region" description="Low complexity" evidence="8">
    <location>
        <begin position="167"/>
        <end position="176"/>
    </location>
</feature>
<dbReference type="SUPFAM" id="SSF56112">
    <property type="entry name" value="Protein kinase-like (PK-like)"/>
    <property type="match status" value="1"/>
</dbReference>
<dbReference type="InterPro" id="IPR008271">
    <property type="entry name" value="Ser/Thr_kinase_AS"/>
</dbReference>
<dbReference type="PANTHER" id="PTHR11584:SF369">
    <property type="entry name" value="MITOGEN-ACTIVATED PROTEIN KINASE KINASE KINASE 19-RELATED"/>
    <property type="match status" value="1"/>
</dbReference>
<dbReference type="InterPro" id="IPR000719">
    <property type="entry name" value="Prot_kinase_dom"/>
</dbReference>
<dbReference type="Proteomes" id="UP000749559">
    <property type="component" value="Unassembled WGS sequence"/>
</dbReference>
<name>A0A8J1U6U5_OWEFU</name>